<name>A0ABR0RAQ9_9EURO</name>
<accession>A0ABR0RAQ9</accession>
<dbReference type="PANTHER" id="PTHR47785:SF3">
    <property type="entry name" value="ZN(2)-C6 FUNGAL-TYPE DOMAIN-CONTAINING PROTEIN"/>
    <property type="match status" value="1"/>
</dbReference>
<dbReference type="Proteomes" id="UP001334248">
    <property type="component" value="Unassembled WGS sequence"/>
</dbReference>
<dbReference type="EMBL" id="JAVHJV010000015">
    <property type="protein sequence ID" value="KAK5937677.1"/>
    <property type="molecule type" value="Genomic_DNA"/>
</dbReference>
<protein>
    <recommendedName>
        <fullName evidence="2">Xylanolytic transcriptional activator regulatory domain-containing protein</fullName>
    </recommendedName>
</protein>
<organism evidence="3 4">
    <name type="scientific">Knufia obscura</name>
    <dbReference type="NCBI Taxonomy" id="1635080"/>
    <lineage>
        <taxon>Eukaryota</taxon>
        <taxon>Fungi</taxon>
        <taxon>Dikarya</taxon>
        <taxon>Ascomycota</taxon>
        <taxon>Pezizomycotina</taxon>
        <taxon>Eurotiomycetes</taxon>
        <taxon>Chaetothyriomycetidae</taxon>
        <taxon>Chaetothyriales</taxon>
        <taxon>Trichomeriaceae</taxon>
        <taxon>Knufia</taxon>
    </lineage>
</organism>
<sequence>MLLIAATGILAQQDHALGDSKTDTTSEIYFEAALASLPLVLTDSSIVGVQCLILLSIYHCCLCKPCQAYDYIVIASFKVQNMLKAQQETTGELYELLKRAYWAVLLLESELRVQFGFVESGIWNYDDHISLPDGRRTWQFDVEMGSPATITTSPASMSANPTGADLTKSYYLAEIAMRRMLHRCNTAIRRTKNGEIVYAPAVASELELQLDEWYGYLPEPIRFDSHQDIEIDLPSSPRVVPTMERYSNFLRVHGSR</sequence>
<evidence type="ECO:0000313" key="3">
    <source>
        <dbReference type="EMBL" id="KAK5937677.1"/>
    </source>
</evidence>
<keyword evidence="1" id="KW-0539">Nucleus</keyword>
<dbReference type="Pfam" id="PF04082">
    <property type="entry name" value="Fungal_trans"/>
    <property type="match status" value="1"/>
</dbReference>
<evidence type="ECO:0000313" key="4">
    <source>
        <dbReference type="Proteomes" id="UP001334248"/>
    </source>
</evidence>
<dbReference type="RefSeq" id="XP_064725767.1">
    <property type="nucleotide sequence ID" value="XM_064878199.1"/>
</dbReference>
<proteinExistence type="predicted"/>
<dbReference type="GeneID" id="90003255"/>
<keyword evidence="4" id="KW-1185">Reference proteome</keyword>
<comment type="caution">
    <text evidence="3">The sequence shown here is derived from an EMBL/GenBank/DDBJ whole genome shotgun (WGS) entry which is preliminary data.</text>
</comment>
<dbReference type="InterPro" id="IPR053181">
    <property type="entry name" value="EcdB-like_regulator"/>
</dbReference>
<evidence type="ECO:0000259" key="2">
    <source>
        <dbReference type="Pfam" id="PF04082"/>
    </source>
</evidence>
<gene>
    <name evidence="3" type="ORF">PMZ80_009806</name>
</gene>
<reference evidence="3 4" key="1">
    <citation type="journal article" date="2023" name="Res Sq">
        <title>Genomic and morphological characterization of Knufia obscura isolated from the Mars 2020 spacecraft assembly facility.</title>
        <authorList>
            <person name="Chander A.M."/>
            <person name="Teixeira M.M."/>
            <person name="Singh N.K."/>
            <person name="Williams M.P."/>
            <person name="Parker C.W."/>
            <person name="Leo P."/>
            <person name="Stajich J.E."/>
            <person name="Torok T."/>
            <person name="Tighe S."/>
            <person name="Mason C.E."/>
            <person name="Venkateswaran K."/>
        </authorList>
    </citation>
    <scope>NUCLEOTIDE SEQUENCE [LARGE SCALE GENOMIC DNA]</scope>
    <source>
        <strain evidence="3 4">CCFEE 5817</strain>
    </source>
</reference>
<evidence type="ECO:0000256" key="1">
    <source>
        <dbReference type="ARBA" id="ARBA00023242"/>
    </source>
</evidence>
<dbReference type="InterPro" id="IPR007219">
    <property type="entry name" value="XnlR_reg_dom"/>
</dbReference>
<dbReference type="PANTHER" id="PTHR47785">
    <property type="entry name" value="ZN(II)2CYS6 TRANSCRIPTION FACTOR (EUROFUNG)-RELATED-RELATED"/>
    <property type="match status" value="1"/>
</dbReference>
<dbReference type="CDD" id="cd12148">
    <property type="entry name" value="fungal_TF_MHR"/>
    <property type="match status" value="1"/>
</dbReference>
<feature type="domain" description="Xylanolytic transcriptional activator regulatory" evidence="2">
    <location>
        <begin position="2"/>
        <end position="136"/>
    </location>
</feature>